<dbReference type="EMBL" id="JBELQC010000001">
    <property type="protein sequence ID" value="MFL9839504.1"/>
    <property type="molecule type" value="Genomic_DNA"/>
</dbReference>
<evidence type="ECO:0000313" key="3">
    <source>
        <dbReference type="Proteomes" id="UP001629244"/>
    </source>
</evidence>
<name>A0ABW8YGY2_9SPHN</name>
<accession>A0ABW8YGY2</accession>
<feature type="transmembrane region" description="Helical" evidence="1">
    <location>
        <begin position="9"/>
        <end position="28"/>
    </location>
</feature>
<evidence type="ECO:0000313" key="2">
    <source>
        <dbReference type="EMBL" id="MFL9839504.1"/>
    </source>
</evidence>
<dbReference type="Proteomes" id="UP001629244">
    <property type="component" value="Unassembled WGS sequence"/>
</dbReference>
<proteinExistence type="predicted"/>
<evidence type="ECO:0000256" key="1">
    <source>
        <dbReference type="SAM" id="Phobius"/>
    </source>
</evidence>
<keyword evidence="1" id="KW-0812">Transmembrane</keyword>
<keyword evidence="1" id="KW-1133">Transmembrane helix</keyword>
<feature type="transmembrane region" description="Helical" evidence="1">
    <location>
        <begin position="34"/>
        <end position="60"/>
    </location>
</feature>
<comment type="caution">
    <text evidence="2">The sequence shown here is derived from an EMBL/GenBank/DDBJ whole genome shotgun (WGS) entry which is preliminary data.</text>
</comment>
<gene>
    <name evidence="2" type="ORF">ABS767_00890</name>
</gene>
<protein>
    <submittedName>
        <fullName evidence="2">Uncharacterized protein</fullName>
    </submittedName>
</protein>
<sequence>MRQPISEALAPGLSSLVFIAIPVGILIAKGSLDWVGWFALAFGTLGLVASVALVMGWTIAPRSRTRRSAPRGQRIKPVHHKGPLPELSVNKQVQVRRVVKVMAQAGVFATTPPDPALLYAGAAEMGWSIQPDVILLALQEADYYHPGFDPAPHFATLAFHDIQVETPAERIEAMIRDLERLSVGALVIADLRVAQDIVDADARTVRTSATLTINGMPLSVTEDHHFNYFPLGLHRALAAHMPPDRRFAWLWVDQGAFVTALPPRAVEAMNEALKLTPKSRCFWDWITDIDPPAPLP</sequence>
<keyword evidence="1" id="KW-0472">Membrane</keyword>
<reference evidence="2 3" key="1">
    <citation type="submission" date="2024-06" db="EMBL/GenBank/DDBJ databases">
        <authorList>
            <person name="Kaempfer P."/>
            <person name="Viver T."/>
        </authorList>
    </citation>
    <scope>NUCLEOTIDE SEQUENCE [LARGE SCALE GENOMIC DNA]</scope>
    <source>
        <strain evidence="2 3">ST-64</strain>
    </source>
</reference>
<keyword evidence="3" id="KW-1185">Reference proteome</keyword>
<dbReference type="RefSeq" id="WP_408076477.1">
    <property type="nucleotide sequence ID" value="NZ_JBELQC010000001.1"/>
</dbReference>
<organism evidence="2 3">
    <name type="scientific">Sphingomonas plantiphila</name>
    <dbReference type="NCBI Taxonomy" id="3163295"/>
    <lineage>
        <taxon>Bacteria</taxon>
        <taxon>Pseudomonadati</taxon>
        <taxon>Pseudomonadota</taxon>
        <taxon>Alphaproteobacteria</taxon>
        <taxon>Sphingomonadales</taxon>
        <taxon>Sphingomonadaceae</taxon>
        <taxon>Sphingomonas</taxon>
    </lineage>
</organism>